<organism evidence="2 3">
    <name type="scientific">Anopheles quadriannulatus</name>
    <name type="common">Mosquito</name>
    <dbReference type="NCBI Taxonomy" id="34691"/>
    <lineage>
        <taxon>Eukaryota</taxon>
        <taxon>Metazoa</taxon>
        <taxon>Ecdysozoa</taxon>
        <taxon>Arthropoda</taxon>
        <taxon>Hexapoda</taxon>
        <taxon>Insecta</taxon>
        <taxon>Pterygota</taxon>
        <taxon>Neoptera</taxon>
        <taxon>Endopterygota</taxon>
        <taxon>Diptera</taxon>
        <taxon>Nematocera</taxon>
        <taxon>Culicoidea</taxon>
        <taxon>Culicidae</taxon>
        <taxon>Anophelinae</taxon>
        <taxon>Anopheles</taxon>
    </lineage>
</organism>
<evidence type="ECO:0000313" key="3">
    <source>
        <dbReference type="Proteomes" id="UP000076407"/>
    </source>
</evidence>
<evidence type="ECO:0000256" key="1">
    <source>
        <dbReference type="SAM" id="MobiDB-lite"/>
    </source>
</evidence>
<accession>A0A182XFM7</accession>
<dbReference type="AlphaFoldDB" id="A0A182XFM7"/>
<protein>
    <submittedName>
        <fullName evidence="2">Uncharacterized protein</fullName>
    </submittedName>
</protein>
<sequence>MAEESYEMNPASSAELNGGPADPEAGTSPVSGVGGRRAGAAKLEPLQIPAVPAVEQEIAAPSLIAARLFKPVTVSFKNLSYSVRNGIFRKDVKKRK</sequence>
<feature type="region of interest" description="Disordered" evidence="1">
    <location>
        <begin position="1"/>
        <end position="36"/>
    </location>
</feature>
<name>A0A182XFM7_ANOQN</name>
<dbReference type="STRING" id="34691.A0A182XFM7"/>
<evidence type="ECO:0000313" key="2">
    <source>
        <dbReference type="EnsemblMetazoa" id="AQUA008635-PA"/>
    </source>
</evidence>
<dbReference type="VEuPathDB" id="VectorBase:AQUA008635"/>
<dbReference type="Proteomes" id="UP000076407">
    <property type="component" value="Unassembled WGS sequence"/>
</dbReference>
<proteinExistence type="predicted"/>
<dbReference type="EnsemblMetazoa" id="AQUA008635-RA">
    <property type="protein sequence ID" value="AQUA008635-PA"/>
    <property type="gene ID" value="AQUA008635"/>
</dbReference>
<reference evidence="2" key="1">
    <citation type="submission" date="2020-05" db="UniProtKB">
        <authorList>
            <consortium name="EnsemblMetazoa"/>
        </authorList>
    </citation>
    <scope>IDENTIFICATION</scope>
    <source>
        <strain evidence="2">SANGQUA</strain>
    </source>
</reference>
<keyword evidence="3" id="KW-1185">Reference proteome</keyword>